<name>A0A5S5D6R8_9SPHI</name>
<dbReference type="AlphaFoldDB" id="A0A5S5D6R8"/>
<keyword evidence="2" id="KW-1185">Reference proteome</keyword>
<dbReference type="EMBL" id="VNHX01000023">
    <property type="protein sequence ID" value="TYP90968.1"/>
    <property type="molecule type" value="Genomic_DNA"/>
</dbReference>
<protein>
    <submittedName>
        <fullName evidence="1">Uncharacterized protein</fullName>
    </submittedName>
</protein>
<evidence type="ECO:0000313" key="2">
    <source>
        <dbReference type="Proteomes" id="UP000325105"/>
    </source>
</evidence>
<organism evidence="1 2">
    <name type="scientific">Sphingobacterium allocomposti</name>
    <dbReference type="NCBI Taxonomy" id="415956"/>
    <lineage>
        <taxon>Bacteria</taxon>
        <taxon>Pseudomonadati</taxon>
        <taxon>Bacteroidota</taxon>
        <taxon>Sphingobacteriia</taxon>
        <taxon>Sphingobacteriales</taxon>
        <taxon>Sphingobacteriaceae</taxon>
        <taxon>Sphingobacterium</taxon>
    </lineage>
</organism>
<reference evidence="1 2" key="1">
    <citation type="submission" date="2019-07" db="EMBL/GenBank/DDBJ databases">
        <title>Genomic Encyclopedia of Archaeal and Bacterial Type Strains, Phase II (KMG-II): from individual species to whole genera.</title>
        <authorList>
            <person name="Goeker M."/>
        </authorList>
    </citation>
    <scope>NUCLEOTIDE SEQUENCE [LARGE SCALE GENOMIC DNA]</scope>
    <source>
        <strain evidence="1 2">DSM 18850</strain>
    </source>
</reference>
<accession>A0A5S5D6R8</accession>
<dbReference type="Proteomes" id="UP000325105">
    <property type="component" value="Unassembled WGS sequence"/>
</dbReference>
<comment type="caution">
    <text evidence="1">The sequence shown here is derived from an EMBL/GenBank/DDBJ whole genome shotgun (WGS) entry which is preliminary data.</text>
</comment>
<sequence length="88" mass="10019">MVVPTSGIRRFHVLPAEGHRLAGDIRPSGEILRLMLPLSRRARFHSLPSSCTVSSRRSLNFYPADVPGIFLFSLDLVYYLHYICTFII</sequence>
<gene>
    <name evidence="1" type="ORF">BC792_12366</name>
</gene>
<evidence type="ECO:0000313" key="1">
    <source>
        <dbReference type="EMBL" id="TYP90968.1"/>
    </source>
</evidence>
<proteinExistence type="predicted"/>